<evidence type="ECO:0000256" key="2">
    <source>
        <dbReference type="SAM" id="SignalP"/>
    </source>
</evidence>
<evidence type="ECO:0000313" key="4">
    <source>
        <dbReference type="EMBL" id="NNM71939.1"/>
    </source>
</evidence>
<sequence length="203" mass="20618">MIISLRFIAPGLAATLLAGSALAQAGGEGAPEFLTEAPNTFGVSKAKGAAVIGQDHTRLGEVADLLIDREGRVQAVVIGVGGVLGFGERHVAVPYGQVLWNTGDVTRASDLGASTAPTKETGPDSTPPKVLDRMPGAQISNEVLRSTADQSSGAVNPATGPVAAPEQGGRATALLVPAGGSIRHAEIRATEAEIRGAPEFKLR</sequence>
<dbReference type="PANTHER" id="PTHR36505">
    <property type="entry name" value="BLR1072 PROTEIN"/>
    <property type="match status" value="1"/>
</dbReference>
<proteinExistence type="predicted"/>
<feature type="chain" id="PRO_5032684796" evidence="2">
    <location>
        <begin position="26"/>
        <end position="203"/>
    </location>
</feature>
<dbReference type="InterPro" id="IPR027275">
    <property type="entry name" value="PRC-brl_dom"/>
</dbReference>
<feature type="compositionally biased region" description="Polar residues" evidence="1">
    <location>
        <begin position="145"/>
        <end position="154"/>
    </location>
</feature>
<evidence type="ECO:0000256" key="1">
    <source>
        <dbReference type="SAM" id="MobiDB-lite"/>
    </source>
</evidence>
<name>A0A849I6A4_9HYPH</name>
<dbReference type="EMBL" id="JABEPP010000002">
    <property type="protein sequence ID" value="NNM71939.1"/>
    <property type="molecule type" value="Genomic_DNA"/>
</dbReference>
<dbReference type="PANTHER" id="PTHR36505:SF1">
    <property type="entry name" value="BLR1072 PROTEIN"/>
    <property type="match status" value="1"/>
</dbReference>
<feature type="domain" description="PRC-barrel" evidence="3">
    <location>
        <begin position="39"/>
        <end position="98"/>
    </location>
</feature>
<organism evidence="4 5">
    <name type="scientific">Enterovirga aerilata</name>
    <dbReference type="NCBI Taxonomy" id="2730920"/>
    <lineage>
        <taxon>Bacteria</taxon>
        <taxon>Pseudomonadati</taxon>
        <taxon>Pseudomonadota</taxon>
        <taxon>Alphaproteobacteria</taxon>
        <taxon>Hyphomicrobiales</taxon>
        <taxon>Methylobacteriaceae</taxon>
        <taxon>Enterovirga</taxon>
    </lineage>
</organism>
<dbReference type="SUPFAM" id="SSF50346">
    <property type="entry name" value="PRC-barrel domain"/>
    <property type="match status" value="1"/>
</dbReference>
<accession>A0A849I6A4</accession>
<keyword evidence="5" id="KW-1185">Reference proteome</keyword>
<comment type="caution">
    <text evidence="4">The sequence shown here is derived from an EMBL/GenBank/DDBJ whole genome shotgun (WGS) entry which is preliminary data.</text>
</comment>
<evidence type="ECO:0000259" key="3">
    <source>
        <dbReference type="Pfam" id="PF05239"/>
    </source>
</evidence>
<dbReference type="InterPro" id="IPR011033">
    <property type="entry name" value="PRC_barrel-like_sf"/>
</dbReference>
<keyword evidence="2" id="KW-0732">Signal</keyword>
<protein>
    <submittedName>
        <fullName evidence="4">PRC-barrel domain containing protein</fullName>
    </submittedName>
</protein>
<feature type="region of interest" description="Disordered" evidence="1">
    <location>
        <begin position="110"/>
        <end position="133"/>
    </location>
</feature>
<feature type="region of interest" description="Disordered" evidence="1">
    <location>
        <begin position="145"/>
        <end position="171"/>
    </location>
</feature>
<dbReference type="Gene3D" id="2.30.30.240">
    <property type="entry name" value="PRC-barrel domain"/>
    <property type="match status" value="1"/>
</dbReference>
<dbReference type="Proteomes" id="UP000564885">
    <property type="component" value="Unassembled WGS sequence"/>
</dbReference>
<dbReference type="RefSeq" id="WP_171217462.1">
    <property type="nucleotide sequence ID" value="NZ_JABEPP010000002.1"/>
</dbReference>
<dbReference type="Pfam" id="PF05239">
    <property type="entry name" value="PRC"/>
    <property type="match status" value="1"/>
</dbReference>
<gene>
    <name evidence="4" type="ORF">HJG44_05955</name>
</gene>
<reference evidence="4 5" key="1">
    <citation type="submission" date="2020-04" db="EMBL/GenBank/DDBJ databases">
        <title>Enterovirga sp. isolate from soil.</title>
        <authorList>
            <person name="Chea S."/>
            <person name="Kim D.-U."/>
        </authorList>
    </citation>
    <scope>NUCLEOTIDE SEQUENCE [LARGE SCALE GENOMIC DNA]</scope>
    <source>
        <strain evidence="4 5">DB1703</strain>
    </source>
</reference>
<evidence type="ECO:0000313" key="5">
    <source>
        <dbReference type="Proteomes" id="UP000564885"/>
    </source>
</evidence>
<feature type="signal peptide" evidence="2">
    <location>
        <begin position="1"/>
        <end position="25"/>
    </location>
</feature>
<dbReference type="AlphaFoldDB" id="A0A849I6A4"/>